<keyword evidence="3" id="KW-0547">Nucleotide-binding</keyword>
<evidence type="ECO:0000256" key="4">
    <source>
        <dbReference type="ARBA" id="ARBA00022840"/>
    </source>
</evidence>
<dbReference type="CDD" id="cd03224">
    <property type="entry name" value="ABC_TM1139_LivF_branched"/>
    <property type="match status" value="1"/>
</dbReference>
<organism evidence="8 9">
    <name type="scientific">Actinomadura barringtoniae</name>
    <dbReference type="NCBI Taxonomy" id="1427535"/>
    <lineage>
        <taxon>Bacteria</taxon>
        <taxon>Bacillati</taxon>
        <taxon>Actinomycetota</taxon>
        <taxon>Actinomycetes</taxon>
        <taxon>Streptosporangiales</taxon>
        <taxon>Thermomonosporaceae</taxon>
        <taxon>Actinomadura</taxon>
    </lineage>
</organism>
<dbReference type="InterPro" id="IPR027417">
    <property type="entry name" value="P-loop_NTPase"/>
</dbReference>
<proteinExistence type="inferred from homology"/>
<protein>
    <submittedName>
        <fullName evidence="8">ABC transporter ATP-binding protein</fullName>
    </submittedName>
</protein>
<keyword evidence="9" id="KW-1185">Reference proteome</keyword>
<dbReference type="Pfam" id="PF00005">
    <property type="entry name" value="ABC_tran"/>
    <property type="match status" value="1"/>
</dbReference>
<keyword evidence="5" id="KW-0029">Amino-acid transport</keyword>
<dbReference type="Gene3D" id="3.40.50.300">
    <property type="entry name" value="P-loop containing nucleotide triphosphate hydrolases"/>
    <property type="match status" value="1"/>
</dbReference>
<dbReference type="SUPFAM" id="SSF52540">
    <property type="entry name" value="P-loop containing nucleoside triphosphate hydrolases"/>
    <property type="match status" value="1"/>
</dbReference>
<dbReference type="InterPro" id="IPR017871">
    <property type="entry name" value="ABC_transporter-like_CS"/>
</dbReference>
<feature type="region of interest" description="Disordered" evidence="6">
    <location>
        <begin position="1"/>
        <end position="25"/>
    </location>
</feature>
<dbReference type="GO" id="GO:0015658">
    <property type="term" value="F:branched-chain amino acid transmembrane transporter activity"/>
    <property type="evidence" value="ECO:0007669"/>
    <property type="project" value="TreeGrafter"/>
</dbReference>
<dbReference type="PROSITE" id="PS00211">
    <property type="entry name" value="ABC_TRANSPORTER_1"/>
    <property type="match status" value="1"/>
</dbReference>
<dbReference type="GO" id="GO:0005524">
    <property type="term" value="F:ATP binding"/>
    <property type="evidence" value="ECO:0007669"/>
    <property type="project" value="UniProtKB-KW"/>
</dbReference>
<keyword evidence="4 8" id="KW-0067">ATP-binding</keyword>
<reference evidence="8" key="1">
    <citation type="submission" date="2021-03" db="EMBL/GenBank/DDBJ databases">
        <authorList>
            <person name="Kanchanasin P."/>
            <person name="Saeng-In P."/>
            <person name="Phongsopitanun W."/>
            <person name="Yuki M."/>
            <person name="Kudo T."/>
            <person name="Ohkuma M."/>
            <person name="Tanasupawat S."/>
        </authorList>
    </citation>
    <scope>NUCLEOTIDE SEQUENCE</scope>
    <source>
        <strain evidence="8">GKU 128</strain>
    </source>
</reference>
<dbReference type="PANTHER" id="PTHR43820:SF4">
    <property type="entry name" value="HIGH-AFFINITY BRANCHED-CHAIN AMINO ACID TRANSPORT ATP-BINDING PROTEIN LIVF"/>
    <property type="match status" value="1"/>
</dbReference>
<accession>A0A939PHJ7</accession>
<comment type="similarity">
    <text evidence="1">Belongs to the ABC transporter superfamily.</text>
</comment>
<feature type="domain" description="ABC transporter" evidence="7">
    <location>
        <begin position="29"/>
        <end position="265"/>
    </location>
</feature>
<evidence type="ECO:0000313" key="9">
    <source>
        <dbReference type="Proteomes" id="UP000669179"/>
    </source>
</evidence>
<dbReference type="GO" id="GO:0016887">
    <property type="term" value="F:ATP hydrolysis activity"/>
    <property type="evidence" value="ECO:0007669"/>
    <property type="project" value="InterPro"/>
</dbReference>
<keyword evidence="2" id="KW-0813">Transport</keyword>
<dbReference type="InterPro" id="IPR003439">
    <property type="entry name" value="ABC_transporter-like_ATP-bd"/>
</dbReference>
<dbReference type="PANTHER" id="PTHR43820">
    <property type="entry name" value="HIGH-AFFINITY BRANCHED-CHAIN AMINO ACID TRANSPORT ATP-BINDING PROTEIN LIVF"/>
    <property type="match status" value="1"/>
</dbReference>
<feature type="compositionally biased region" description="Pro residues" evidence="6">
    <location>
        <begin position="15"/>
        <end position="24"/>
    </location>
</feature>
<evidence type="ECO:0000256" key="5">
    <source>
        <dbReference type="ARBA" id="ARBA00022970"/>
    </source>
</evidence>
<sequence length="284" mass="29959">MPTVPPTPRGDTVNPGPPGTPDGAPPDALTVTELTVAYGPVRALRAVSLRVPAGGAVAVLGANGAGKSTLLRAISGVLPFHGGEIRGGRIEADGRDLRGRRADAIVADGIVQVPEGRQIFARMTVAENLRAGALTASRRGVAETYDLVMRLFPVLAERQRQRAGLLSGGEQQMLAIGRALMARPRLLLLDEPSLGLAPIVIDRIADTIRDIRRQDIAILLIEQNAALALDLASHAYVLEVGRVALSGPAAELAATDEVRRRYLGDNGEIDDVRAATRPLARWAG</sequence>
<dbReference type="SMART" id="SM00382">
    <property type="entry name" value="AAA"/>
    <property type="match status" value="1"/>
</dbReference>
<dbReference type="InterPro" id="IPR052156">
    <property type="entry name" value="BCAA_Transport_ATP-bd_LivF"/>
</dbReference>
<evidence type="ECO:0000256" key="6">
    <source>
        <dbReference type="SAM" id="MobiDB-lite"/>
    </source>
</evidence>
<evidence type="ECO:0000259" key="7">
    <source>
        <dbReference type="PROSITE" id="PS50893"/>
    </source>
</evidence>
<dbReference type="GO" id="GO:0015807">
    <property type="term" value="P:L-amino acid transport"/>
    <property type="evidence" value="ECO:0007669"/>
    <property type="project" value="TreeGrafter"/>
</dbReference>
<dbReference type="AlphaFoldDB" id="A0A939PHJ7"/>
<gene>
    <name evidence="8" type="ORF">J4573_24220</name>
</gene>
<evidence type="ECO:0000256" key="1">
    <source>
        <dbReference type="ARBA" id="ARBA00005417"/>
    </source>
</evidence>
<name>A0A939PHJ7_9ACTN</name>
<evidence type="ECO:0000256" key="3">
    <source>
        <dbReference type="ARBA" id="ARBA00022741"/>
    </source>
</evidence>
<dbReference type="InterPro" id="IPR003593">
    <property type="entry name" value="AAA+_ATPase"/>
</dbReference>
<comment type="caution">
    <text evidence="8">The sequence shown here is derived from an EMBL/GenBank/DDBJ whole genome shotgun (WGS) entry which is preliminary data.</text>
</comment>
<evidence type="ECO:0000313" key="8">
    <source>
        <dbReference type="EMBL" id="MBO2450228.1"/>
    </source>
</evidence>
<dbReference type="PROSITE" id="PS50893">
    <property type="entry name" value="ABC_TRANSPORTER_2"/>
    <property type="match status" value="1"/>
</dbReference>
<evidence type="ECO:0000256" key="2">
    <source>
        <dbReference type="ARBA" id="ARBA00022448"/>
    </source>
</evidence>
<dbReference type="Proteomes" id="UP000669179">
    <property type="component" value="Unassembled WGS sequence"/>
</dbReference>
<dbReference type="EMBL" id="JAGEOJ010000010">
    <property type="protein sequence ID" value="MBO2450228.1"/>
    <property type="molecule type" value="Genomic_DNA"/>
</dbReference>